<feature type="region of interest" description="Disordered" evidence="1">
    <location>
        <begin position="120"/>
        <end position="142"/>
    </location>
</feature>
<dbReference type="GO" id="GO:0016747">
    <property type="term" value="F:acyltransferase activity, transferring groups other than amino-acyl groups"/>
    <property type="evidence" value="ECO:0007669"/>
    <property type="project" value="InterPro"/>
</dbReference>
<dbReference type="PROSITE" id="PS51186">
    <property type="entry name" value="GNAT"/>
    <property type="match status" value="1"/>
</dbReference>
<dbReference type="CDD" id="cd04301">
    <property type="entry name" value="NAT_SF"/>
    <property type="match status" value="1"/>
</dbReference>
<dbReference type="Gene3D" id="3.40.630.30">
    <property type="match status" value="1"/>
</dbReference>
<dbReference type="EMBL" id="CP058316">
    <property type="protein sequence ID" value="QLD11476.1"/>
    <property type="molecule type" value="Genomic_DNA"/>
</dbReference>
<feature type="compositionally biased region" description="Basic and acidic residues" evidence="1">
    <location>
        <begin position="128"/>
        <end position="142"/>
    </location>
</feature>
<dbReference type="AlphaFoldDB" id="A0A7D5IX72"/>
<evidence type="ECO:0000256" key="1">
    <source>
        <dbReference type="SAM" id="MobiDB-lite"/>
    </source>
</evidence>
<feature type="domain" description="N-acetyltransferase" evidence="2">
    <location>
        <begin position="1"/>
        <end position="142"/>
    </location>
</feature>
<dbReference type="RefSeq" id="WP_178011440.1">
    <property type="nucleotide sequence ID" value="NZ_CP058316.1"/>
</dbReference>
<dbReference type="InterPro" id="IPR016181">
    <property type="entry name" value="Acyl_CoA_acyltransferase"/>
</dbReference>
<evidence type="ECO:0000259" key="2">
    <source>
        <dbReference type="PROSITE" id="PS51186"/>
    </source>
</evidence>
<reference evidence="3 4" key="1">
    <citation type="submission" date="2020-06" db="EMBL/GenBank/DDBJ databases">
        <authorList>
            <person name="Jo H."/>
        </authorList>
    </citation>
    <scope>NUCLEOTIDE SEQUENCE [LARGE SCALE GENOMIC DNA]</scope>
    <source>
        <strain evidence="3 4">I46</strain>
    </source>
</reference>
<organism evidence="3 4">
    <name type="scientific">Microbacterium oleivorans</name>
    <dbReference type="NCBI Taxonomy" id="273677"/>
    <lineage>
        <taxon>Bacteria</taxon>
        <taxon>Bacillati</taxon>
        <taxon>Actinomycetota</taxon>
        <taxon>Actinomycetes</taxon>
        <taxon>Micrococcales</taxon>
        <taxon>Microbacteriaceae</taxon>
        <taxon>Microbacterium</taxon>
    </lineage>
</organism>
<evidence type="ECO:0000313" key="3">
    <source>
        <dbReference type="EMBL" id="QLD11476.1"/>
    </source>
</evidence>
<accession>A0A7D5IX72</accession>
<dbReference type="Pfam" id="PF00583">
    <property type="entry name" value="Acetyltransf_1"/>
    <property type="match status" value="1"/>
</dbReference>
<dbReference type="InterPro" id="IPR000182">
    <property type="entry name" value="GNAT_dom"/>
</dbReference>
<keyword evidence="3" id="KW-0808">Transferase</keyword>
<proteinExistence type="predicted"/>
<dbReference type="Proteomes" id="UP000509638">
    <property type="component" value="Chromosome"/>
</dbReference>
<dbReference type="SUPFAM" id="SSF55729">
    <property type="entry name" value="Acyl-CoA N-acyltransferases (Nat)"/>
    <property type="match status" value="1"/>
</dbReference>
<sequence length="142" mass="15736">MTWVQAEADLYIQTMSDNLSKIEKQRVFLAEIDECVTGLCVAAIGRYAPDYVFIQRVAVVTPARKRGAGLALMRATAESEPAHNIAGATLPDDHAAHALNAKLARSLESKVKEVPRRRFTPTDLGVGRNERHRPWTIDRPST</sequence>
<evidence type="ECO:0000313" key="4">
    <source>
        <dbReference type="Proteomes" id="UP000509638"/>
    </source>
</evidence>
<gene>
    <name evidence="3" type="ORF">HW566_06635</name>
</gene>
<name>A0A7D5IX72_9MICO</name>
<protein>
    <submittedName>
        <fullName evidence="3">GNAT family N-acetyltransferase</fullName>
    </submittedName>
</protein>